<name>A0ABW3DHK4_9ACTN</name>
<evidence type="ECO:0000259" key="1">
    <source>
        <dbReference type="Pfam" id="PF01636"/>
    </source>
</evidence>
<dbReference type="PANTHER" id="PTHR21310">
    <property type="entry name" value="AMINOGLYCOSIDE PHOSPHOTRANSFERASE-RELATED-RELATED"/>
    <property type="match status" value="1"/>
</dbReference>
<protein>
    <submittedName>
        <fullName evidence="2">Aminoglycoside phosphotransferase family protein</fullName>
        <ecNumber evidence="2">2.7.1.-</ecNumber>
    </submittedName>
</protein>
<dbReference type="Proteomes" id="UP001597024">
    <property type="component" value="Unassembled WGS sequence"/>
</dbReference>
<accession>A0ABW3DHK4</accession>
<comment type="caution">
    <text evidence="2">The sequence shown here is derived from an EMBL/GenBank/DDBJ whole genome shotgun (WGS) entry which is preliminary data.</text>
</comment>
<dbReference type="SUPFAM" id="SSF56112">
    <property type="entry name" value="Protein kinase-like (PK-like)"/>
    <property type="match status" value="1"/>
</dbReference>
<evidence type="ECO:0000313" key="3">
    <source>
        <dbReference type="Proteomes" id="UP001597024"/>
    </source>
</evidence>
<dbReference type="InterPro" id="IPR011009">
    <property type="entry name" value="Kinase-like_dom_sf"/>
</dbReference>
<dbReference type="PANTHER" id="PTHR21310:SF40">
    <property type="entry name" value="AMINOGLYCOSIDE PHOSPHOTRANSFERASE DOMAIN-CONTAINING PROTEIN-RELATED"/>
    <property type="match status" value="1"/>
</dbReference>
<keyword evidence="3" id="KW-1185">Reference proteome</keyword>
<reference evidence="3" key="1">
    <citation type="journal article" date="2019" name="Int. J. Syst. Evol. Microbiol.">
        <title>The Global Catalogue of Microorganisms (GCM) 10K type strain sequencing project: providing services to taxonomists for standard genome sequencing and annotation.</title>
        <authorList>
            <consortium name="The Broad Institute Genomics Platform"/>
            <consortium name="The Broad Institute Genome Sequencing Center for Infectious Disease"/>
            <person name="Wu L."/>
            <person name="Ma J."/>
        </authorList>
    </citation>
    <scope>NUCLEOTIDE SEQUENCE [LARGE SCALE GENOMIC DNA]</scope>
    <source>
        <strain evidence="3">CCUG 62974</strain>
    </source>
</reference>
<dbReference type="InterPro" id="IPR051678">
    <property type="entry name" value="AGP_Transferase"/>
</dbReference>
<keyword evidence="2" id="KW-0808">Transferase</keyword>
<dbReference type="EC" id="2.7.1.-" evidence="2"/>
<dbReference type="Gene3D" id="3.90.1200.10">
    <property type="match status" value="1"/>
</dbReference>
<dbReference type="InterPro" id="IPR002575">
    <property type="entry name" value="Aminoglycoside_PTrfase"/>
</dbReference>
<organism evidence="2 3">
    <name type="scientific">Streptosporangium algeriense</name>
    <dbReference type="NCBI Taxonomy" id="1682748"/>
    <lineage>
        <taxon>Bacteria</taxon>
        <taxon>Bacillati</taxon>
        <taxon>Actinomycetota</taxon>
        <taxon>Actinomycetes</taxon>
        <taxon>Streptosporangiales</taxon>
        <taxon>Streptosporangiaceae</taxon>
        <taxon>Streptosporangium</taxon>
    </lineage>
</organism>
<feature type="domain" description="Aminoglycoside phosphotransferase" evidence="1">
    <location>
        <begin position="45"/>
        <end position="253"/>
    </location>
</feature>
<dbReference type="Pfam" id="PF01636">
    <property type="entry name" value="APH"/>
    <property type="match status" value="1"/>
</dbReference>
<proteinExistence type="predicted"/>
<dbReference type="GO" id="GO:0016740">
    <property type="term" value="F:transferase activity"/>
    <property type="evidence" value="ECO:0007669"/>
    <property type="project" value="UniProtKB-KW"/>
</dbReference>
<dbReference type="EMBL" id="JBHTHX010000031">
    <property type="protein sequence ID" value="MFD0883375.1"/>
    <property type="molecule type" value="Genomic_DNA"/>
</dbReference>
<evidence type="ECO:0000313" key="2">
    <source>
        <dbReference type="EMBL" id="MFD0883375.1"/>
    </source>
</evidence>
<gene>
    <name evidence="2" type="ORF">ACFQ08_02215</name>
</gene>
<sequence length="302" mass="34077">MNESQPAHLPFTATEARKALDVACQKNGLPVDDAKLIRLGENAIFQLSAEKVIVRIARGIEVLPDVMKEVAVADWLRESGLPAAEPADYEQPVIALGRPVTFWRLIEDSGEKASVRDLARVLRRLHQLPVPSDLPLPRFDIFNRVSERIAKAEVLSDQDHEFLVSRIAELRERHQNLHYRLPPCAVHGDAHQQNLIPAVDGTVFLIDFERFAFGPPETDLAVTATERFVGWHTAADYESFANVYGFDVAAWEGFAVLRSINELKMTTWLMQNVNESEKVAHEFRTRFASLRSDGAVRSWTPF</sequence>